<dbReference type="SUPFAM" id="SSF53590">
    <property type="entry name" value="Nucleoside hydrolase"/>
    <property type="match status" value="1"/>
</dbReference>
<proteinExistence type="predicted"/>
<evidence type="ECO:0000313" key="4">
    <source>
        <dbReference type="EMBL" id="KRM96951.1"/>
    </source>
</evidence>
<dbReference type="GO" id="GO:0005829">
    <property type="term" value="C:cytosol"/>
    <property type="evidence" value="ECO:0007669"/>
    <property type="project" value="TreeGrafter"/>
</dbReference>
<dbReference type="GO" id="GO:0008477">
    <property type="term" value="F:purine nucleosidase activity"/>
    <property type="evidence" value="ECO:0007669"/>
    <property type="project" value="TreeGrafter"/>
</dbReference>
<dbReference type="Proteomes" id="UP000051015">
    <property type="component" value="Unassembled WGS sequence"/>
</dbReference>
<protein>
    <submittedName>
        <fullName evidence="4">ABC transporter binding protein</fullName>
    </submittedName>
</protein>
<keyword evidence="5" id="KW-1185">Reference proteome</keyword>
<evidence type="ECO:0000256" key="2">
    <source>
        <dbReference type="ARBA" id="ARBA00023295"/>
    </source>
</evidence>
<dbReference type="InterPro" id="IPR023186">
    <property type="entry name" value="IUNH"/>
</dbReference>
<reference evidence="4 5" key="1">
    <citation type="journal article" date="2015" name="Genome Announc.">
        <title>Expanding the biotechnology potential of lactobacilli through comparative genomics of 213 strains and associated genera.</title>
        <authorList>
            <person name="Sun Z."/>
            <person name="Harris H.M."/>
            <person name="McCann A."/>
            <person name="Guo C."/>
            <person name="Argimon S."/>
            <person name="Zhang W."/>
            <person name="Yang X."/>
            <person name="Jeffery I.B."/>
            <person name="Cooney J.C."/>
            <person name="Kagawa T.F."/>
            <person name="Liu W."/>
            <person name="Song Y."/>
            <person name="Salvetti E."/>
            <person name="Wrobel A."/>
            <person name="Rasinkangas P."/>
            <person name="Parkhill J."/>
            <person name="Rea M.C."/>
            <person name="O'Sullivan O."/>
            <person name="Ritari J."/>
            <person name="Douillard F.P."/>
            <person name="Paul Ross R."/>
            <person name="Yang R."/>
            <person name="Briner A.E."/>
            <person name="Felis G.E."/>
            <person name="de Vos W.M."/>
            <person name="Barrangou R."/>
            <person name="Klaenhammer T.R."/>
            <person name="Caufield P.W."/>
            <person name="Cui Y."/>
            <person name="Zhang H."/>
            <person name="O'Toole P.W."/>
        </authorList>
    </citation>
    <scope>NUCLEOTIDE SEQUENCE [LARGE SCALE GENOMIC DNA]</scope>
    <source>
        <strain evidence="4 5">DSM 21051</strain>
    </source>
</reference>
<evidence type="ECO:0000313" key="5">
    <source>
        <dbReference type="Proteomes" id="UP000051015"/>
    </source>
</evidence>
<keyword evidence="1" id="KW-0378">Hydrolase</keyword>
<name>A0A0R2CZ11_9LACO</name>
<dbReference type="Gene3D" id="3.90.245.10">
    <property type="entry name" value="Ribonucleoside hydrolase-like"/>
    <property type="match status" value="1"/>
</dbReference>
<dbReference type="EMBL" id="AYZD01000011">
    <property type="protein sequence ID" value="KRM96951.1"/>
    <property type="molecule type" value="Genomic_DNA"/>
</dbReference>
<gene>
    <name evidence="4" type="ORF">FC19_GL000478</name>
</gene>
<dbReference type="PATRIC" id="fig|1423725.3.peg.490"/>
<dbReference type="InterPro" id="IPR036452">
    <property type="entry name" value="Ribo_hydro-like"/>
</dbReference>
<dbReference type="PANTHER" id="PTHR12304">
    <property type="entry name" value="INOSINE-URIDINE PREFERRING NUCLEOSIDE HYDROLASE"/>
    <property type="match status" value="1"/>
</dbReference>
<dbReference type="OrthoDB" id="9797882at2"/>
<evidence type="ECO:0000256" key="1">
    <source>
        <dbReference type="ARBA" id="ARBA00022801"/>
    </source>
</evidence>
<dbReference type="STRING" id="1423725.FC19_GL000478"/>
<dbReference type="AlphaFoldDB" id="A0A0R2CZ11"/>
<sequence>MTEKIYFNHDGGVDDLISLFLLLQMDNIELIGVGVVDADSYVVPATEASRKIIDRFGHGTQLSVAVSNSRAVHPFPKEWRLAAYSENSLPLLNESGKITTPEASAPAHVDLFNKLQRTADPVTLLFTGPLTDLARVLKSDPSIEKKIKRLIWMGGTFLEKGNVAEPDCDGTQEWNSFWDPDAVKTVFNSSVPIDLVSLESTNNVPLTKKIRQRWASQRRYPGLDFIGNSYAFVPELNFFETNSTYYLWDVLTTCYLFDPSIVKTKEIKCDVKLGFPSGGQTFLTETGRKATLVYDVDSTKFFDLIDRLAKETEQPSYQSRFYFDSFLN</sequence>
<dbReference type="CDD" id="cd02647">
    <property type="entry name" value="nuc_hydro_TvIAG"/>
    <property type="match status" value="1"/>
</dbReference>
<dbReference type="InterPro" id="IPR001910">
    <property type="entry name" value="Inosine/uridine_hydrolase_dom"/>
</dbReference>
<dbReference type="PANTHER" id="PTHR12304:SF46">
    <property type="entry name" value="INOSINE-ADENOSINE-GUANOSINE-NUCLEOSIDE HYDROLASE"/>
    <property type="match status" value="1"/>
</dbReference>
<dbReference type="Pfam" id="PF01156">
    <property type="entry name" value="IU_nuc_hydro"/>
    <property type="match status" value="1"/>
</dbReference>
<keyword evidence="2" id="KW-0326">Glycosidase</keyword>
<accession>A0A0R2CZ11</accession>
<feature type="domain" description="Inosine/uridine-preferring nucleoside hydrolase" evidence="3">
    <location>
        <begin position="5"/>
        <end position="303"/>
    </location>
</feature>
<organism evidence="4 5">
    <name type="scientific">Liquorilactobacillus aquaticus DSM 21051</name>
    <dbReference type="NCBI Taxonomy" id="1423725"/>
    <lineage>
        <taxon>Bacteria</taxon>
        <taxon>Bacillati</taxon>
        <taxon>Bacillota</taxon>
        <taxon>Bacilli</taxon>
        <taxon>Lactobacillales</taxon>
        <taxon>Lactobacillaceae</taxon>
        <taxon>Liquorilactobacillus</taxon>
    </lineage>
</organism>
<dbReference type="RefSeq" id="WP_057875524.1">
    <property type="nucleotide sequence ID" value="NZ_AYZD01000011.1"/>
</dbReference>
<evidence type="ECO:0000259" key="3">
    <source>
        <dbReference type="Pfam" id="PF01156"/>
    </source>
</evidence>
<dbReference type="GO" id="GO:0006152">
    <property type="term" value="P:purine nucleoside catabolic process"/>
    <property type="evidence" value="ECO:0007669"/>
    <property type="project" value="TreeGrafter"/>
</dbReference>
<comment type="caution">
    <text evidence="4">The sequence shown here is derived from an EMBL/GenBank/DDBJ whole genome shotgun (WGS) entry which is preliminary data.</text>
</comment>